<organism evidence="2 3">
    <name type="scientific">Aldrovandia affinis</name>
    <dbReference type="NCBI Taxonomy" id="143900"/>
    <lineage>
        <taxon>Eukaryota</taxon>
        <taxon>Metazoa</taxon>
        <taxon>Chordata</taxon>
        <taxon>Craniata</taxon>
        <taxon>Vertebrata</taxon>
        <taxon>Euteleostomi</taxon>
        <taxon>Actinopterygii</taxon>
        <taxon>Neopterygii</taxon>
        <taxon>Teleostei</taxon>
        <taxon>Notacanthiformes</taxon>
        <taxon>Halosauridae</taxon>
        <taxon>Aldrovandia</taxon>
    </lineage>
</organism>
<dbReference type="Proteomes" id="UP001221898">
    <property type="component" value="Unassembled WGS sequence"/>
</dbReference>
<evidence type="ECO:0000313" key="2">
    <source>
        <dbReference type="EMBL" id="KAJ8406576.1"/>
    </source>
</evidence>
<dbReference type="EMBL" id="JAINUG010000043">
    <property type="protein sequence ID" value="KAJ8406576.1"/>
    <property type="molecule type" value="Genomic_DNA"/>
</dbReference>
<reference evidence="2" key="1">
    <citation type="journal article" date="2023" name="Science">
        <title>Genome structures resolve the early diversification of teleost fishes.</title>
        <authorList>
            <person name="Parey E."/>
            <person name="Louis A."/>
            <person name="Montfort J."/>
            <person name="Bouchez O."/>
            <person name="Roques C."/>
            <person name="Iampietro C."/>
            <person name="Lluch J."/>
            <person name="Castinel A."/>
            <person name="Donnadieu C."/>
            <person name="Desvignes T."/>
            <person name="Floi Bucao C."/>
            <person name="Jouanno E."/>
            <person name="Wen M."/>
            <person name="Mejri S."/>
            <person name="Dirks R."/>
            <person name="Jansen H."/>
            <person name="Henkel C."/>
            <person name="Chen W.J."/>
            <person name="Zahm M."/>
            <person name="Cabau C."/>
            <person name="Klopp C."/>
            <person name="Thompson A.W."/>
            <person name="Robinson-Rechavi M."/>
            <person name="Braasch I."/>
            <person name="Lecointre G."/>
            <person name="Bobe J."/>
            <person name="Postlethwait J.H."/>
            <person name="Berthelot C."/>
            <person name="Roest Crollius H."/>
            <person name="Guiguen Y."/>
        </authorList>
    </citation>
    <scope>NUCLEOTIDE SEQUENCE</scope>
    <source>
        <strain evidence="2">NC1722</strain>
    </source>
</reference>
<proteinExistence type="predicted"/>
<accession>A0AAD7SQ35</accession>
<feature type="region of interest" description="Disordered" evidence="1">
    <location>
        <begin position="58"/>
        <end position="79"/>
    </location>
</feature>
<dbReference type="AlphaFoldDB" id="A0AAD7SQ35"/>
<protein>
    <submittedName>
        <fullName evidence="2">Uncharacterized protein</fullName>
    </submittedName>
</protein>
<evidence type="ECO:0000313" key="3">
    <source>
        <dbReference type="Proteomes" id="UP001221898"/>
    </source>
</evidence>
<evidence type="ECO:0000256" key="1">
    <source>
        <dbReference type="SAM" id="MobiDB-lite"/>
    </source>
</evidence>
<name>A0AAD7SQ35_9TELE</name>
<comment type="caution">
    <text evidence="2">The sequence shown here is derived from an EMBL/GenBank/DDBJ whole genome shotgun (WGS) entry which is preliminary data.</text>
</comment>
<gene>
    <name evidence="2" type="ORF">AAFF_G00301500</name>
</gene>
<keyword evidence="3" id="KW-1185">Reference proteome</keyword>
<sequence length="79" mass="9101">MFTVKRHGITDRRRGLRDTVAWQQRRPGITTARPLLAKRWTPSGTLIRAQVLNRHCVSPDGRPLLMPAQKAPARRRTLH</sequence>